<protein>
    <submittedName>
        <fullName evidence="1">Uncharacterized protein</fullName>
    </submittedName>
</protein>
<proteinExistence type="predicted"/>
<reference evidence="1" key="1">
    <citation type="journal article" date="2014" name="Front. Microbiol.">
        <title>High frequency of phylogenetically diverse reductive dehalogenase-homologous genes in deep subseafloor sedimentary metagenomes.</title>
        <authorList>
            <person name="Kawai M."/>
            <person name="Futagami T."/>
            <person name="Toyoda A."/>
            <person name="Takaki Y."/>
            <person name="Nishi S."/>
            <person name="Hori S."/>
            <person name="Arai W."/>
            <person name="Tsubouchi T."/>
            <person name="Morono Y."/>
            <person name="Uchiyama I."/>
            <person name="Ito T."/>
            <person name="Fujiyama A."/>
            <person name="Inagaki F."/>
            <person name="Takami H."/>
        </authorList>
    </citation>
    <scope>NUCLEOTIDE SEQUENCE</scope>
    <source>
        <strain evidence="1">Expedition CK06-06</strain>
    </source>
</reference>
<accession>X1UC81</accession>
<dbReference type="AlphaFoldDB" id="X1UC81"/>
<comment type="caution">
    <text evidence="1">The sequence shown here is derived from an EMBL/GenBank/DDBJ whole genome shotgun (WGS) entry which is preliminary data.</text>
</comment>
<gene>
    <name evidence="1" type="ORF">S12H4_42590</name>
</gene>
<organism evidence="1">
    <name type="scientific">marine sediment metagenome</name>
    <dbReference type="NCBI Taxonomy" id="412755"/>
    <lineage>
        <taxon>unclassified sequences</taxon>
        <taxon>metagenomes</taxon>
        <taxon>ecological metagenomes</taxon>
    </lineage>
</organism>
<dbReference type="GO" id="GO:0006355">
    <property type="term" value="P:regulation of DNA-templated transcription"/>
    <property type="evidence" value="ECO:0007669"/>
    <property type="project" value="InterPro"/>
</dbReference>
<sequence length="61" mass="6979">IELPGPDEIKSRLELNQTKDVVLGTTVTQKIYKELEEIGTDEGRNVNELVREAIATWVRNR</sequence>
<dbReference type="EMBL" id="BARW01026079">
    <property type="protein sequence ID" value="GAJ15133.1"/>
    <property type="molecule type" value="Genomic_DNA"/>
</dbReference>
<name>X1UC81_9ZZZZ</name>
<feature type="non-terminal residue" evidence="1">
    <location>
        <position position="1"/>
    </location>
</feature>
<evidence type="ECO:0000313" key="1">
    <source>
        <dbReference type="EMBL" id="GAJ15133.1"/>
    </source>
</evidence>